<dbReference type="EMBL" id="JPKR02000003">
    <property type="protein sequence ID" value="KGD71945.1"/>
    <property type="molecule type" value="Genomic_DNA"/>
</dbReference>
<dbReference type="eggNOG" id="COG4747">
    <property type="taxonomic scope" value="Bacteria"/>
</dbReference>
<sequence length="127" mass="13886">MYDIWVVLANQPAELAQLGQLLGQENIGLEGGGVFTVGEECHAHFLVEEGERAAQVLRNAGLQVKQVKAPLIRKLSQTRCGELGEIAAVLAGYHINIVTQYSDHSNHLILITDNDKLAAQVTTRWSL</sequence>
<accession>A0A095VB58</accession>
<proteinExistence type="predicted"/>
<reference evidence="1" key="1">
    <citation type="submission" date="2014-12" db="EMBL/GenBank/DDBJ databases">
        <title>The draft genome of the Tatumella morbirosei type strain, LMG23360T isolated from pineapple rot.</title>
        <authorList>
            <person name="Smits T.H."/>
            <person name="Palmer M."/>
            <person name="Venter S.N."/>
            <person name="Duffy B."/>
            <person name="Steenkamp E.T."/>
            <person name="Chan W.Y."/>
            <person name="Coutinho T.A."/>
            <person name="Coetzee M.P."/>
            <person name="De Maayer P."/>
        </authorList>
    </citation>
    <scope>NUCLEOTIDE SEQUENCE [LARGE SCALE GENOMIC DNA]</scope>
    <source>
        <strain evidence="1">LMG 23360</strain>
    </source>
</reference>
<dbReference type="Proteomes" id="UP000029577">
    <property type="component" value="Unassembled WGS sequence"/>
</dbReference>
<evidence type="ECO:0000313" key="1">
    <source>
        <dbReference type="EMBL" id="KGD71945.1"/>
    </source>
</evidence>
<dbReference type="Gene3D" id="3.30.2130.10">
    <property type="entry name" value="VC0802-like"/>
    <property type="match status" value="1"/>
</dbReference>
<name>A0A095VB58_9GAMM</name>
<comment type="caution">
    <text evidence="1">The sequence shown here is derived from an EMBL/GenBank/DDBJ whole genome shotgun (WGS) entry which is preliminary data.</text>
</comment>
<organism evidence="1 2">
    <name type="scientific">Tatumella morbirosei</name>
    <dbReference type="NCBI Taxonomy" id="642227"/>
    <lineage>
        <taxon>Bacteria</taxon>
        <taxon>Pseudomonadati</taxon>
        <taxon>Pseudomonadota</taxon>
        <taxon>Gammaproteobacteria</taxon>
        <taxon>Enterobacterales</taxon>
        <taxon>Erwiniaceae</taxon>
        <taxon>Tatumella</taxon>
    </lineage>
</organism>
<dbReference type="OrthoDB" id="1438443at2"/>
<dbReference type="RefSeq" id="WP_038021078.1">
    <property type="nucleotide sequence ID" value="NZ_JPKR02000003.1"/>
</dbReference>
<evidence type="ECO:0000313" key="2">
    <source>
        <dbReference type="Proteomes" id="UP000029577"/>
    </source>
</evidence>
<protein>
    <submittedName>
        <fullName evidence="1">Amino acid-binding protein</fullName>
    </submittedName>
</protein>
<keyword evidence="2" id="KW-1185">Reference proteome</keyword>
<dbReference type="STRING" id="642227.HA49_14130"/>
<dbReference type="AlphaFoldDB" id="A0A095VB58"/>
<dbReference type="InterPro" id="IPR045865">
    <property type="entry name" value="ACT-like_dom_sf"/>
</dbReference>
<gene>
    <name evidence="1" type="ORF">HA49_14130</name>
</gene>
<dbReference type="SUPFAM" id="SSF55021">
    <property type="entry name" value="ACT-like"/>
    <property type="match status" value="1"/>
</dbReference>